<dbReference type="EMBL" id="SLWS01000008">
    <property type="protein sequence ID" value="TCO55040.1"/>
    <property type="molecule type" value="Genomic_DNA"/>
</dbReference>
<dbReference type="Proteomes" id="UP000295680">
    <property type="component" value="Unassembled WGS sequence"/>
</dbReference>
<evidence type="ECO:0000256" key="2">
    <source>
        <dbReference type="ARBA" id="ARBA00022448"/>
    </source>
</evidence>
<evidence type="ECO:0000256" key="1">
    <source>
        <dbReference type="ARBA" id="ARBA00004141"/>
    </source>
</evidence>
<feature type="transmembrane region" description="Helical" evidence="6">
    <location>
        <begin position="93"/>
        <end position="112"/>
    </location>
</feature>
<feature type="transmembrane region" description="Helical" evidence="6">
    <location>
        <begin position="348"/>
        <end position="369"/>
    </location>
</feature>
<keyword evidence="2 6" id="KW-0813">Transport</keyword>
<evidence type="ECO:0000313" key="7">
    <source>
        <dbReference type="EMBL" id="TCO55040.1"/>
    </source>
</evidence>
<sequence length="391" mass="39418">MIACVNPVLALHIYGVRMMGVSLIVIVVIVTALAFDFTNGFHDTANAMATSIATGALKPKVAVAISAVLNLGGAFLSVEVAKTISSGIVDEGRISPAIIFGGLVGAIIWNLATWLLGLPSSSSHALFGGLIGATWVASGSSAVHFTTVVEKVLIPAVASPLVAGVVAGLATFIAYKLTRRTDSTTRTAGFRAGQIVSASLVSLAHGTNDAQKTMGIITLTLITAGSLAPGSQPPVWVIICAGTAIALGTYLGGWRIIRTLGKGITDIESPQGFAAEAAAAATILTSSNVGFALSTTHVCSGGVIGSGIGKRLAEVRWGTAGRMVIAWLLTLPAAAVVGALAGETASQGTAGTIIVALIAVAIAAGIYMMSRRNPVHADNVNDVPELATTGS</sequence>
<dbReference type="AlphaFoldDB" id="A0A4V2S681"/>
<evidence type="ECO:0000256" key="5">
    <source>
        <dbReference type="ARBA" id="ARBA00023136"/>
    </source>
</evidence>
<protein>
    <recommendedName>
        <fullName evidence="6">Phosphate transporter</fullName>
    </recommendedName>
</protein>
<evidence type="ECO:0000256" key="6">
    <source>
        <dbReference type="RuleBase" id="RU363058"/>
    </source>
</evidence>
<feature type="transmembrane region" description="Helical" evidence="6">
    <location>
        <begin position="124"/>
        <end position="145"/>
    </location>
</feature>
<keyword evidence="4 6" id="KW-1133">Transmembrane helix</keyword>
<dbReference type="InterPro" id="IPR001204">
    <property type="entry name" value="Phos_transporter"/>
</dbReference>
<name>A0A4V2S681_9PSEU</name>
<reference evidence="7 8" key="1">
    <citation type="submission" date="2019-03" db="EMBL/GenBank/DDBJ databases">
        <title>Genomic Encyclopedia of Type Strains, Phase IV (KMG-IV): sequencing the most valuable type-strain genomes for metagenomic binning, comparative biology and taxonomic classification.</title>
        <authorList>
            <person name="Goeker M."/>
        </authorList>
    </citation>
    <scope>NUCLEOTIDE SEQUENCE [LARGE SCALE GENOMIC DNA]</scope>
    <source>
        <strain evidence="7 8">DSM 45934</strain>
    </source>
</reference>
<feature type="transmembrane region" description="Helical" evidence="6">
    <location>
        <begin position="61"/>
        <end position="81"/>
    </location>
</feature>
<accession>A0A4V2S681</accession>
<organism evidence="7 8">
    <name type="scientific">Actinocrispum wychmicini</name>
    <dbReference type="NCBI Taxonomy" id="1213861"/>
    <lineage>
        <taxon>Bacteria</taxon>
        <taxon>Bacillati</taxon>
        <taxon>Actinomycetota</taxon>
        <taxon>Actinomycetes</taxon>
        <taxon>Pseudonocardiales</taxon>
        <taxon>Pseudonocardiaceae</taxon>
        <taxon>Actinocrispum</taxon>
    </lineage>
</organism>
<dbReference type="PANTHER" id="PTHR11101">
    <property type="entry name" value="PHOSPHATE TRANSPORTER"/>
    <property type="match status" value="1"/>
</dbReference>
<keyword evidence="3 6" id="KW-0812">Transmembrane</keyword>
<proteinExistence type="inferred from homology"/>
<dbReference type="GO" id="GO:0016020">
    <property type="term" value="C:membrane"/>
    <property type="evidence" value="ECO:0007669"/>
    <property type="project" value="UniProtKB-SubCell"/>
</dbReference>
<feature type="transmembrane region" description="Helical" evidence="6">
    <location>
        <begin position="320"/>
        <end position="342"/>
    </location>
</feature>
<comment type="similarity">
    <text evidence="6">Belongs to the inorganic phosphate transporter (PiT) (TC 2.A.20) family.</text>
</comment>
<gene>
    <name evidence="7" type="ORF">EV192_108328</name>
</gene>
<comment type="caution">
    <text evidence="7">The sequence shown here is derived from an EMBL/GenBank/DDBJ whole genome shotgun (WGS) entry which is preliminary data.</text>
</comment>
<evidence type="ECO:0000313" key="8">
    <source>
        <dbReference type="Proteomes" id="UP000295680"/>
    </source>
</evidence>
<dbReference type="Pfam" id="PF01384">
    <property type="entry name" value="PHO4"/>
    <property type="match status" value="1"/>
</dbReference>
<evidence type="ECO:0000256" key="4">
    <source>
        <dbReference type="ARBA" id="ARBA00022989"/>
    </source>
</evidence>
<feature type="transmembrane region" description="Helical" evidence="6">
    <location>
        <begin position="152"/>
        <end position="175"/>
    </location>
</feature>
<comment type="subcellular location">
    <subcellularLocation>
        <location evidence="1 6">Membrane</location>
        <topology evidence="1 6">Multi-pass membrane protein</topology>
    </subcellularLocation>
</comment>
<keyword evidence="6" id="KW-0592">Phosphate transport</keyword>
<evidence type="ECO:0000256" key="3">
    <source>
        <dbReference type="ARBA" id="ARBA00022692"/>
    </source>
</evidence>
<keyword evidence="8" id="KW-1185">Reference proteome</keyword>
<feature type="transmembrane region" description="Helical" evidence="6">
    <location>
        <begin position="21"/>
        <end position="41"/>
    </location>
</feature>
<feature type="transmembrane region" description="Helical" evidence="6">
    <location>
        <begin position="235"/>
        <end position="254"/>
    </location>
</feature>
<keyword evidence="5 6" id="KW-0472">Membrane</keyword>
<dbReference type="GO" id="GO:0005315">
    <property type="term" value="F:phosphate transmembrane transporter activity"/>
    <property type="evidence" value="ECO:0007669"/>
    <property type="project" value="InterPro"/>
</dbReference>
<dbReference type="GO" id="GO:0035435">
    <property type="term" value="P:phosphate ion transmembrane transport"/>
    <property type="evidence" value="ECO:0007669"/>
    <property type="project" value="TreeGrafter"/>
</dbReference>
<dbReference type="PANTHER" id="PTHR11101:SF54">
    <property type="entry name" value="LOW-AFFINITY INORGANIC PHOSPHATE TRANSPORTER-RELATED"/>
    <property type="match status" value="1"/>
</dbReference>